<accession>A0A381T9V9</accession>
<dbReference type="Pfam" id="PF08530">
    <property type="entry name" value="PepX_C"/>
    <property type="match status" value="1"/>
</dbReference>
<evidence type="ECO:0000256" key="1">
    <source>
        <dbReference type="ARBA" id="ARBA00022801"/>
    </source>
</evidence>
<evidence type="ECO:0000259" key="2">
    <source>
        <dbReference type="SMART" id="SM00939"/>
    </source>
</evidence>
<proteinExistence type="predicted"/>
<dbReference type="NCBIfam" id="TIGR00976">
    <property type="entry name" value="CocE_NonD"/>
    <property type="match status" value="1"/>
</dbReference>
<evidence type="ECO:0000313" key="3">
    <source>
        <dbReference type="EMBL" id="SVA12966.1"/>
    </source>
</evidence>
<dbReference type="InterPro" id="IPR005674">
    <property type="entry name" value="CocE/Ser_esterase"/>
</dbReference>
<dbReference type="Gene3D" id="3.40.50.1820">
    <property type="entry name" value="alpha/beta hydrolase"/>
    <property type="match status" value="1"/>
</dbReference>
<dbReference type="InterPro" id="IPR000383">
    <property type="entry name" value="Xaa-Pro-like_dom"/>
</dbReference>
<dbReference type="InterPro" id="IPR029058">
    <property type="entry name" value="AB_hydrolase_fold"/>
</dbReference>
<dbReference type="AlphaFoldDB" id="A0A381T9V9"/>
<dbReference type="PANTHER" id="PTHR43056:SF10">
    <property type="entry name" value="COCE_NOND FAMILY, PUTATIVE (AFU_ORTHOLOGUE AFUA_7G00600)-RELATED"/>
    <property type="match status" value="1"/>
</dbReference>
<name>A0A381T9V9_9ZZZZ</name>
<dbReference type="Gene3D" id="2.60.120.260">
    <property type="entry name" value="Galactose-binding domain-like"/>
    <property type="match status" value="1"/>
</dbReference>
<dbReference type="InterPro" id="IPR008979">
    <property type="entry name" value="Galactose-bd-like_sf"/>
</dbReference>
<sequence>MSIQNKMEKYSVKIKEDIWIEMSDGVKISTKIWFPILRNPQPLPAILEFIPYRKGDASSMRDFVIHHFFAENGYVSIRPDMRGHGDSEGIMEDEYSLRERKDAVEIINWIEKQEWSNGKVGMTGISWGGIASLQAAINRPKALKAIIPVGASVDRYYDDGAYLVGGYPGQGLGWGAVMFHYCARPPDVDIVGDRWKDMWRDRIEKTPLYAEKWLSHQLRDETWINGSICEDYDKINIPVLAISGWYDCWPNTVIRLLENLSSPVKAISGSWAHVYPHLNDVDHSDSFLNQALIWWNYWLKDNKSINVLKEPAFKAYIQESHLPNPNETIKNGYWVEEETWPSENISLQQFDLLFDLDNNTDNNYAVINSPLSLGLNSGEYMPISGFAEYPQNQKEDDAKSVCFESKVLENDIEILGTSYVNLRLKSNKDLGLIVARFCDVAPDGTSCLISYGLLNLKLRHGKDKCAPVQPEDFMDITIRMNDTGWRVKKGQKLRLALSTNMWPMAWPMAKDFLITIDKTASNFQIPIRNSKNTESFKNSSLKIKNKILTQINHQVKKEPSANRYISKDPGSNEIHYHVSHDGGKVNFLDKKLDFQAKNSQDYYIKDGNSLSAKIKYKAEFFLQRNDWLVQSKSFLTVKCDEKYFYLKGNIKTYEGKHLFMEKKWNTRIKRDIY</sequence>
<feature type="domain" description="Xaa-Pro dipeptidyl-peptidase C-terminal" evidence="2">
    <location>
        <begin position="292"/>
        <end position="524"/>
    </location>
</feature>
<protein>
    <recommendedName>
        <fullName evidence="2">Xaa-Pro dipeptidyl-peptidase C-terminal domain-containing protein</fullName>
    </recommendedName>
</protein>
<dbReference type="InterPro" id="IPR050585">
    <property type="entry name" value="Xaa-Pro_dipeptidyl-ppase/CocE"/>
</dbReference>
<organism evidence="3">
    <name type="scientific">marine metagenome</name>
    <dbReference type="NCBI Taxonomy" id="408172"/>
    <lineage>
        <taxon>unclassified sequences</taxon>
        <taxon>metagenomes</taxon>
        <taxon>ecological metagenomes</taxon>
    </lineage>
</organism>
<dbReference type="SMART" id="SM00939">
    <property type="entry name" value="PepX_C"/>
    <property type="match status" value="1"/>
</dbReference>
<dbReference type="PANTHER" id="PTHR43056">
    <property type="entry name" value="PEPTIDASE S9 PROLYL OLIGOPEPTIDASE"/>
    <property type="match status" value="1"/>
</dbReference>
<dbReference type="SUPFAM" id="SSF53474">
    <property type="entry name" value="alpha/beta-Hydrolases"/>
    <property type="match status" value="1"/>
</dbReference>
<dbReference type="EMBL" id="UINC01004252">
    <property type="protein sequence ID" value="SVA12966.1"/>
    <property type="molecule type" value="Genomic_DNA"/>
</dbReference>
<dbReference type="Pfam" id="PF02129">
    <property type="entry name" value="Peptidase_S15"/>
    <property type="match status" value="1"/>
</dbReference>
<keyword evidence="1" id="KW-0378">Hydrolase</keyword>
<dbReference type="GO" id="GO:0008239">
    <property type="term" value="F:dipeptidyl-peptidase activity"/>
    <property type="evidence" value="ECO:0007669"/>
    <property type="project" value="InterPro"/>
</dbReference>
<dbReference type="SUPFAM" id="SSF49785">
    <property type="entry name" value="Galactose-binding domain-like"/>
    <property type="match status" value="1"/>
</dbReference>
<reference evidence="3" key="1">
    <citation type="submission" date="2018-05" db="EMBL/GenBank/DDBJ databases">
        <authorList>
            <person name="Lanie J.A."/>
            <person name="Ng W.-L."/>
            <person name="Kazmierczak K.M."/>
            <person name="Andrzejewski T.M."/>
            <person name="Davidsen T.M."/>
            <person name="Wayne K.J."/>
            <person name="Tettelin H."/>
            <person name="Glass J.I."/>
            <person name="Rusch D."/>
            <person name="Podicherti R."/>
            <person name="Tsui H.-C.T."/>
            <person name="Winkler M.E."/>
        </authorList>
    </citation>
    <scope>NUCLEOTIDE SEQUENCE</scope>
</reference>
<dbReference type="InterPro" id="IPR013736">
    <property type="entry name" value="Xaa-Pro_dipept_C"/>
</dbReference>
<gene>
    <name evidence="3" type="ORF">METZ01_LOCUS65820</name>
</gene>